<gene>
    <name evidence="1" type="ORF">JYE49_02465</name>
</gene>
<reference evidence="1" key="1">
    <citation type="submission" date="2021-01" db="EMBL/GenBank/DDBJ databases">
        <title>Complete genome sequence of Clostridiales bacterium R-7.</title>
        <authorList>
            <person name="Mahoney-Kurpe S.C."/>
            <person name="Palevich N."/>
            <person name="Koike S."/>
            <person name="Moon C.D."/>
            <person name="Attwood G.T."/>
        </authorList>
    </citation>
    <scope>NUCLEOTIDE SEQUENCE</scope>
    <source>
        <strain evidence="1">R-7</strain>
    </source>
</reference>
<accession>A0AC61MXC9</accession>
<evidence type="ECO:0000313" key="2">
    <source>
        <dbReference type="Proteomes" id="UP000682782"/>
    </source>
</evidence>
<name>A0AC61MXC9_9FIRM</name>
<dbReference type="EMBL" id="CP068393">
    <property type="protein sequence ID" value="QUC67584.1"/>
    <property type="molecule type" value="Genomic_DNA"/>
</dbReference>
<protein>
    <submittedName>
        <fullName evidence="1">HD domain-containing protein</fullName>
    </submittedName>
</protein>
<keyword evidence="2" id="KW-1185">Reference proteome</keyword>
<dbReference type="Proteomes" id="UP000682782">
    <property type="component" value="Chromosome"/>
</dbReference>
<proteinExistence type="predicted"/>
<sequence>MENYSVCQLQRDMRYEGFLLIRSAEKRKDSKGNDYVDMNLTDRTGEINCKIWNWDPEAETPEAGQPIKVRGTIQEYNGRLQLRVEKWRLCTDDDPVDMNALVPCAPRKPDDMLTDIEEAIESFSNEDLKKLTRGMLKLAGDRLRWFPAAQRMHHAERSGLLHHTTDMLRLADAMLKIYPWLNRDLLMAGVIIHDLGKIEEMKSDQTGNVTDYTRDGQLLGHLVRGITNLNKVAEEAGVTGESLILLEHMLLSHHGESEFGSPKPPMFPEAEALHWIDIMDARMNTMKSVTDKTPPGAFSEKIFSLDRRVYHPLYGEEDE</sequence>
<organism evidence="1 2">
    <name type="scientific">Aristaeella hokkaidonensis</name>
    <dbReference type="NCBI Taxonomy" id="3046382"/>
    <lineage>
        <taxon>Bacteria</taxon>
        <taxon>Bacillati</taxon>
        <taxon>Bacillota</taxon>
        <taxon>Clostridia</taxon>
        <taxon>Eubacteriales</taxon>
        <taxon>Aristaeellaceae</taxon>
        <taxon>Aristaeella</taxon>
    </lineage>
</organism>
<evidence type="ECO:0000313" key="1">
    <source>
        <dbReference type="EMBL" id="QUC67584.1"/>
    </source>
</evidence>